<name>A0ABV0MJZ0_9TELE</name>
<evidence type="ECO:0000313" key="1">
    <source>
        <dbReference type="EMBL" id="MEQ2159370.1"/>
    </source>
</evidence>
<dbReference type="EMBL" id="JAHRIO010002247">
    <property type="protein sequence ID" value="MEQ2159370.1"/>
    <property type="molecule type" value="Genomic_DNA"/>
</dbReference>
<keyword evidence="2" id="KW-1185">Reference proteome</keyword>
<sequence length="62" mass="6252">LLSGCGSVMAAGGTSVPPQLGDVEEDASQLLFPKGDKDQHNTPRSAPGLCSAATKPNLSCLL</sequence>
<proteinExistence type="predicted"/>
<organism evidence="1 2">
    <name type="scientific">Goodea atripinnis</name>
    <dbReference type="NCBI Taxonomy" id="208336"/>
    <lineage>
        <taxon>Eukaryota</taxon>
        <taxon>Metazoa</taxon>
        <taxon>Chordata</taxon>
        <taxon>Craniata</taxon>
        <taxon>Vertebrata</taxon>
        <taxon>Euteleostomi</taxon>
        <taxon>Actinopterygii</taxon>
        <taxon>Neopterygii</taxon>
        <taxon>Teleostei</taxon>
        <taxon>Neoteleostei</taxon>
        <taxon>Acanthomorphata</taxon>
        <taxon>Ovalentaria</taxon>
        <taxon>Atherinomorphae</taxon>
        <taxon>Cyprinodontiformes</taxon>
        <taxon>Goodeidae</taxon>
        <taxon>Goodea</taxon>
    </lineage>
</organism>
<feature type="non-terminal residue" evidence="1">
    <location>
        <position position="1"/>
    </location>
</feature>
<protein>
    <submittedName>
        <fullName evidence="1">Uncharacterized protein</fullName>
    </submittedName>
</protein>
<dbReference type="Proteomes" id="UP001476798">
    <property type="component" value="Unassembled WGS sequence"/>
</dbReference>
<accession>A0ABV0MJZ0</accession>
<gene>
    <name evidence="1" type="ORF">GOODEAATRI_022204</name>
</gene>
<reference evidence="1 2" key="1">
    <citation type="submission" date="2021-06" db="EMBL/GenBank/DDBJ databases">
        <authorList>
            <person name="Palmer J.M."/>
        </authorList>
    </citation>
    <scope>NUCLEOTIDE SEQUENCE [LARGE SCALE GENOMIC DNA]</scope>
    <source>
        <strain evidence="1 2">GA_2019</strain>
        <tissue evidence="1">Muscle</tissue>
    </source>
</reference>
<comment type="caution">
    <text evidence="1">The sequence shown here is derived from an EMBL/GenBank/DDBJ whole genome shotgun (WGS) entry which is preliminary data.</text>
</comment>
<evidence type="ECO:0000313" key="2">
    <source>
        <dbReference type="Proteomes" id="UP001476798"/>
    </source>
</evidence>